<evidence type="ECO:0000313" key="3">
    <source>
        <dbReference type="Proteomes" id="UP001142648"/>
    </source>
</evidence>
<dbReference type="AlphaFoldDB" id="A0A9X3A8D3"/>
<accession>A0A9X3A8D3</accession>
<dbReference type="PROSITE" id="PS51257">
    <property type="entry name" value="PROKAR_LIPOPROTEIN"/>
    <property type="match status" value="1"/>
</dbReference>
<evidence type="ECO:0008006" key="4">
    <source>
        <dbReference type="Google" id="ProtNLM"/>
    </source>
</evidence>
<reference evidence="2" key="1">
    <citation type="submission" date="2022-09" db="EMBL/GenBank/DDBJ databases">
        <title>The genome sequence of Tsuneonella sp. YG55.</title>
        <authorList>
            <person name="Liu Y."/>
        </authorList>
    </citation>
    <scope>NUCLEOTIDE SEQUENCE</scope>
    <source>
        <strain evidence="2">YG55</strain>
    </source>
</reference>
<organism evidence="2 3">
    <name type="scientific">Tsuneonella litorea</name>
    <dbReference type="NCBI Taxonomy" id="2976475"/>
    <lineage>
        <taxon>Bacteria</taxon>
        <taxon>Pseudomonadati</taxon>
        <taxon>Pseudomonadota</taxon>
        <taxon>Alphaproteobacteria</taxon>
        <taxon>Sphingomonadales</taxon>
        <taxon>Erythrobacteraceae</taxon>
        <taxon>Tsuneonella</taxon>
    </lineage>
</organism>
<name>A0A9X3A8D3_9SPHN</name>
<evidence type="ECO:0000313" key="2">
    <source>
        <dbReference type="EMBL" id="MCT2559351.1"/>
    </source>
</evidence>
<gene>
    <name evidence="2" type="ORF">N0B51_10210</name>
</gene>
<proteinExistence type="predicted"/>
<protein>
    <recommendedName>
        <fullName evidence="4">DUF560 domain-containing protein</fullName>
    </recommendedName>
</protein>
<dbReference type="Proteomes" id="UP001142648">
    <property type="component" value="Unassembled WGS sequence"/>
</dbReference>
<keyword evidence="3" id="KW-1185">Reference proteome</keyword>
<feature type="chain" id="PRO_5040819104" description="DUF560 domain-containing protein" evidence="1">
    <location>
        <begin position="37"/>
        <end position="309"/>
    </location>
</feature>
<dbReference type="EMBL" id="JAOAMV010000004">
    <property type="protein sequence ID" value="MCT2559351.1"/>
    <property type="molecule type" value="Genomic_DNA"/>
</dbReference>
<sequence>MTRRITPLNRSGPPAFATTALAGACALMLGSQPLSAKPRSDFDAEVTASAVAASDRSVDEEGDYSRSGLILRGSASYERRNGPTELRLEYDTGVYLYESDERSNRWSNAVEVGLDQRMAQDLHFGATVSYASNIAVLEYRSADQSQVGGSIAYSPGDHRITLSGGWRWRDYDNRDRTEGAGPFAELEYRLRLGRNRYVSTEIGYEDIDSADSRRGYERTTAQVLFQEPLSANWRLRASVRARQWTFDGRTAPSGARRRDTSVRPVIELRRYWDNGLLLRGRAQYDFRSSNDPEFAGDEQQVILTGGYRF</sequence>
<feature type="signal peptide" evidence="1">
    <location>
        <begin position="1"/>
        <end position="36"/>
    </location>
</feature>
<evidence type="ECO:0000256" key="1">
    <source>
        <dbReference type="SAM" id="SignalP"/>
    </source>
</evidence>
<dbReference type="RefSeq" id="WP_259962220.1">
    <property type="nucleotide sequence ID" value="NZ_JAOAMV010000004.1"/>
</dbReference>
<comment type="caution">
    <text evidence="2">The sequence shown here is derived from an EMBL/GenBank/DDBJ whole genome shotgun (WGS) entry which is preliminary data.</text>
</comment>
<keyword evidence="1" id="KW-0732">Signal</keyword>